<dbReference type="AlphaFoldDB" id="A0A8C6ZPE9"/>
<evidence type="ECO:0000313" key="3">
    <source>
        <dbReference type="Proteomes" id="UP000694420"/>
    </source>
</evidence>
<feature type="compositionally biased region" description="Polar residues" evidence="1">
    <location>
        <begin position="1"/>
        <end position="17"/>
    </location>
</feature>
<sequence>MSQQGYVATPPYSQSQPAIGGFSTGFGPPTSSPLYGHYGDPNSSYSAPQAGMKLSLLFFVSLNRWALESAQA</sequence>
<organism evidence="2 3">
    <name type="scientific">Nothoprocta perdicaria</name>
    <name type="common">Chilean tinamou</name>
    <name type="synonym">Crypturus perdicarius</name>
    <dbReference type="NCBI Taxonomy" id="30464"/>
    <lineage>
        <taxon>Eukaryota</taxon>
        <taxon>Metazoa</taxon>
        <taxon>Chordata</taxon>
        <taxon>Craniata</taxon>
        <taxon>Vertebrata</taxon>
        <taxon>Euteleostomi</taxon>
        <taxon>Archelosauria</taxon>
        <taxon>Archosauria</taxon>
        <taxon>Dinosauria</taxon>
        <taxon>Saurischia</taxon>
        <taxon>Theropoda</taxon>
        <taxon>Coelurosauria</taxon>
        <taxon>Aves</taxon>
        <taxon>Palaeognathae</taxon>
        <taxon>Tinamiformes</taxon>
        <taxon>Tinamidae</taxon>
        <taxon>Nothoprocta</taxon>
    </lineage>
</organism>
<evidence type="ECO:0000256" key="1">
    <source>
        <dbReference type="SAM" id="MobiDB-lite"/>
    </source>
</evidence>
<feature type="region of interest" description="Disordered" evidence="1">
    <location>
        <begin position="1"/>
        <end position="23"/>
    </location>
</feature>
<reference evidence="2" key="2">
    <citation type="submission" date="2025-09" db="UniProtKB">
        <authorList>
            <consortium name="Ensembl"/>
        </authorList>
    </citation>
    <scope>IDENTIFICATION</scope>
</reference>
<accession>A0A8C6ZPE9</accession>
<keyword evidence="3" id="KW-1185">Reference proteome</keyword>
<reference evidence="2" key="1">
    <citation type="submission" date="2025-08" db="UniProtKB">
        <authorList>
            <consortium name="Ensembl"/>
        </authorList>
    </citation>
    <scope>IDENTIFICATION</scope>
</reference>
<dbReference type="Ensembl" id="ENSNPET00000015601.1">
    <property type="protein sequence ID" value="ENSNPEP00000015224.1"/>
    <property type="gene ID" value="ENSNPEG00000011364.1"/>
</dbReference>
<proteinExistence type="predicted"/>
<name>A0A8C6ZPE9_NOTPE</name>
<evidence type="ECO:0000313" key="2">
    <source>
        <dbReference type="Ensembl" id="ENSNPEP00000015224.1"/>
    </source>
</evidence>
<dbReference type="Proteomes" id="UP000694420">
    <property type="component" value="Unplaced"/>
</dbReference>
<protein>
    <submittedName>
        <fullName evidence="2">Uncharacterized protein</fullName>
    </submittedName>
</protein>